<dbReference type="NCBIfam" id="TIGR03168">
    <property type="entry name" value="1-PFK"/>
    <property type="match status" value="1"/>
</dbReference>
<dbReference type="STRING" id="550983.A4R26_08850"/>
<keyword evidence="5" id="KW-0067">ATP-binding</keyword>
<dbReference type="GO" id="GO:0003872">
    <property type="term" value="F:6-phosphofructokinase activity"/>
    <property type="evidence" value="ECO:0007669"/>
    <property type="project" value="TreeGrafter"/>
</dbReference>
<evidence type="ECO:0000256" key="6">
    <source>
        <dbReference type="PIRNR" id="PIRNR000535"/>
    </source>
</evidence>
<organism evidence="8 9">
    <name type="scientific">Niastella populi</name>
    <dbReference type="NCBI Taxonomy" id="550983"/>
    <lineage>
        <taxon>Bacteria</taxon>
        <taxon>Pseudomonadati</taxon>
        <taxon>Bacteroidota</taxon>
        <taxon>Chitinophagia</taxon>
        <taxon>Chitinophagales</taxon>
        <taxon>Chitinophagaceae</taxon>
        <taxon>Niastella</taxon>
    </lineage>
</organism>
<dbReference type="InterPro" id="IPR029056">
    <property type="entry name" value="Ribokinase-like"/>
</dbReference>
<evidence type="ECO:0000313" key="8">
    <source>
        <dbReference type="EMBL" id="OQP45603.1"/>
    </source>
</evidence>
<dbReference type="Pfam" id="PF00294">
    <property type="entry name" value="PfkB"/>
    <property type="match status" value="1"/>
</dbReference>
<gene>
    <name evidence="8" type="ORF">A4R26_08850</name>
</gene>
<dbReference type="EMBL" id="LWBP01000254">
    <property type="protein sequence ID" value="OQP45603.1"/>
    <property type="molecule type" value="Genomic_DNA"/>
</dbReference>
<dbReference type="InterPro" id="IPR017583">
    <property type="entry name" value="Tagatose/fructose_Pkinase"/>
</dbReference>
<keyword evidence="9" id="KW-1185">Reference proteome</keyword>
<dbReference type="PIRSF" id="PIRSF000535">
    <property type="entry name" value="1PFK/6PFK/LacC"/>
    <property type="match status" value="1"/>
</dbReference>
<dbReference type="PROSITE" id="PS00583">
    <property type="entry name" value="PFKB_KINASES_1"/>
    <property type="match status" value="1"/>
</dbReference>
<proteinExistence type="inferred from homology"/>
<evidence type="ECO:0000313" key="9">
    <source>
        <dbReference type="Proteomes" id="UP000192276"/>
    </source>
</evidence>
<dbReference type="InterPro" id="IPR011611">
    <property type="entry name" value="PfkB_dom"/>
</dbReference>
<evidence type="ECO:0000256" key="2">
    <source>
        <dbReference type="ARBA" id="ARBA00022679"/>
    </source>
</evidence>
<dbReference type="FunFam" id="3.40.1190.20:FF:000001">
    <property type="entry name" value="Phosphofructokinase"/>
    <property type="match status" value="1"/>
</dbReference>
<protein>
    <submittedName>
        <fullName evidence="8">Phosphofructokinase</fullName>
    </submittedName>
</protein>
<dbReference type="Proteomes" id="UP000192276">
    <property type="component" value="Unassembled WGS sequence"/>
</dbReference>
<reference evidence="9" key="1">
    <citation type="submission" date="2016-04" db="EMBL/GenBank/DDBJ databases">
        <authorList>
            <person name="Chen L."/>
            <person name="Zhuang W."/>
            <person name="Wang G."/>
        </authorList>
    </citation>
    <scope>NUCLEOTIDE SEQUENCE [LARGE SCALE GENOMIC DNA]</scope>
    <source>
        <strain evidence="9">208</strain>
    </source>
</reference>
<dbReference type="CDD" id="cd01164">
    <property type="entry name" value="FruK_PfkB_like"/>
    <property type="match status" value="1"/>
</dbReference>
<evidence type="ECO:0000256" key="3">
    <source>
        <dbReference type="ARBA" id="ARBA00022741"/>
    </source>
</evidence>
<evidence type="ECO:0000256" key="5">
    <source>
        <dbReference type="ARBA" id="ARBA00022840"/>
    </source>
</evidence>
<evidence type="ECO:0000256" key="1">
    <source>
        <dbReference type="ARBA" id="ARBA00010688"/>
    </source>
</evidence>
<evidence type="ECO:0000256" key="4">
    <source>
        <dbReference type="ARBA" id="ARBA00022777"/>
    </source>
</evidence>
<dbReference type="OrthoDB" id="9801219at2"/>
<accession>A0A1V9EHK7</accession>
<name>A0A1V9EHK7_9BACT</name>
<dbReference type="InterPro" id="IPR002173">
    <property type="entry name" value="Carboh/pur_kinase_PfkB_CS"/>
</dbReference>
<dbReference type="PANTHER" id="PTHR46566:SF2">
    <property type="entry name" value="ATP-DEPENDENT 6-PHOSPHOFRUCTOKINASE ISOZYME 2"/>
    <property type="match status" value="1"/>
</dbReference>
<dbReference type="PANTHER" id="PTHR46566">
    <property type="entry name" value="1-PHOSPHOFRUCTOKINASE-RELATED"/>
    <property type="match status" value="1"/>
</dbReference>
<sequence>MIVTITMNPAVDKSTSIDKLVPEKKMRCSELITEAGGGGINVSKAIKELGGESLAVFPSGGMNGKLLENYLSQKQISFKSIPIAHETRENIVVRETDTNSQYRFVMPGAVLSEKEAHACFELLQQLEPRPTCIVASGSLPPGIPDDFFGQLARVVKQLNARYIIDTSGRPLQLAAKEGVYLLKPNLSELCALVGKEHLEVNEVDDAAMEVIKQGSCEVMVVSMGATGALLVTRDGCEHVPTPTVKKQSTVGAGDSMVAGMVWMLAQGKSISETVRFGVACGTAATMNPGTQLFKKEDVYRLYDWINKYADTYKMKLD</sequence>
<dbReference type="AlphaFoldDB" id="A0A1V9EHK7"/>
<keyword evidence="4 8" id="KW-0418">Kinase</keyword>
<dbReference type="GO" id="GO:0005829">
    <property type="term" value="C:cytosol"/>
    <property type="evidence" value="ECO:0007669"/>
    <property type="project" value="TreeGrafter"/>
</dbReference>
<dbReference type="RefSeq" id="WP_081171191.1">
    <property type="nucleotide sequence ID" value="NZ_LWBP01000254.1"/>
</dbReference>
<dbReference type="SUPFAM" id="SSF53613">
    <property type="entry name" value="Ribokinase-like"/>
    <property type="match status" value="1"/>
</dbReference>
<dbReference type="GO" id="GO:0005524">
    <property type="term" value="F:ATP binding"/>
    <property type="evidence" value="ECO:0007669"/>
    <property type="project" value="UniProtKB-KW"/>
</dbReference>
<dbReference type="Gene3D" id="3.40.1190.20">
    <property type="match status" value="1"/>
</dbReference>
<evidence type="ECO:0000259" key="7">
    <source>
        <dbReference type="Pfam" id="PF00294"/>
    </source>
</evidence>
<keyword evidence="3" id="KW-0547">Nucleotide-binding</keyword>
<comment type="caution">
    <text evidence="8">The sequence shown here is derived from an EMBL/GenBank/DDBJ whole genome shotgun (WGS) entry which is preliminary data.</text>
</comment>
<keyword evidence="2 6" id="KW-0808">Transferase</keyword>
<dbReference type="PROSITE" id="PS00584">
    <property type="entry name" value="PFKB_KINASES_2"/>
    <property type="match status" value="1"/>
</dbReference>
<comment type="similarity">
    <text evidence="1">Belongs to the carbohydrate kinase PfkB family.</text>
</comment>
<feature type="domain" description="Carbohydrate kinase PfkB" evidence="7">
    <location>
        <begin position="5"/>
        <end position="292"/>
    </location>
</feature>